<reference evidence="2" key="1">
    <citation type="journal article" date="2015" name="Nature">
        <title>Complex archaea that bridge the gap between prokaryotes and eukaryotes.</title>
        <authorList>
            <person name="Spang A."/>
            <person name="Saw J.H."/>
            <person name="Jorgensen S.L."/>
            <person name="Zaremba-Niedzwiedzka K."/>
            <person name="Martijn J."/>
            <person name="Lind A.E."/>
            <person name="van Eijk R."/>
            <person name="Schleper C."/>
            <person name="Guy L."/>
            <person name="Ettema T.J."/>
        </authorList>
    </citation>
    <scope>NUCLEOTIDE SEQUENCE</scope>
</reference>
<protein>
    <recommendedName>
        <fullName evidence="3">Mobilization protein</fullName>
    </recommendedName>
</protein>
<sequence>MPKYTEQIAKIEERLEQQRQRLRDLKAQETKQHRRDETRRKILYGAAFLSLVDKLPEEKRHSSLDRIQRYICRAKDREFLGLPPLDAS</sequence>
<proteinExistence type="predicted"/>
<dbReference type="AlphaFoldDB" id="A0A0F9S1F5"/>
<comment type="caution">
    <text evidence="2">The sequence shown here is derived from an EMBL/GenBank/DDBJ whole genome shotgun (WGS) entry which is preliminary data.</text>
</comment>
<gene>
    <name evidence="2" type="ORF">LCGC14_0510690</name>
</gene>
<evidence type="ECO:0000256" key="1">
    <source>
        <dbReference type="SAM" id="Coils"/>
    </source>
</evidence>
<name>A0A0F9S1F5_9ZZZZ</name>
<evidence type="ECO:0000313" key="2">
    <source>
        <dbReference type="EMBL" id="KKN62580.1"/>
    </source>
</evidence>
<accession>A0A0F9S1F5</accession>
<evidence type="ECO:0008006" key="3">
    <source>
        <dbReference type="Google" id="ProtNLM"/>
    </source>
</evidence>
<keyword evidence="1" id="KW-0175">Coiled coil</keyword>
<organism evidence="2">
    <name type="scientific">marine sediment metagenome</name>
    <dbReference type="NCBI Taxonomy" id="412755"/>
    <lineage>
        <taxon>unclassified sequences</taxon>
        <taxon>metagenomes</taxon>
        <taxon>ecological metagenomes</taxon>
    </lineage>
</organism>
<feature type="coiled-coil region" evidence="1">
    <location>
        <begin position="1"/>
        <end position="35"/>
    </location>
</feature>
<dbReference type="EMBL" id="LAZR01000619">
    <property type="protein sequence ID" value="KKN62580.1"/>
    <property type="molecule type" value="Genomic_DNA"/>
</dbReference>